<name>A0A650D7K6_PSESF</name>
<dbReference type="GO" id="GO:0051453">
    <property type="term" value="P:regulation of intracellular pH"/>
    <property type="evidence" value="ECO:0007669"/>
    <property type="project" value="TreeGrafter"/>
</dbReference>
<dbReference type="AlphaFoldDB" id="A0A650D7K6"/>
<dbReference type="InterPro" id="IPR016181">
    <property type="entry name" value="Acyl_CoA_acyltransferase"/>
</dbReference>
<evidence type="ECO:0000256" key="4">
    <source>
        <dbReference type="ARBA" id="ARBA00022449"/>
    </source>
</evidence>
<dbReference type="GO" id="GO:0015386">
    <property type="term" value="F:potassium:proton antiporter activity"/>
    <property type="evidence" value="ECO:0007669"/>
    <property type="project" value="TreeGrafter"/>
</dbReference>
<evidence type="ECO:0000256" key="7">
    <source>
        <dbReference type="ARBA" id="ARBA00022989"/>
    </source>
</evidence>
<keyword evidence="4" id="KW-0050">Antiport</keyword>
<keyword evidence="7 12" id="KW-1133">Transmembrane helix</keyword>
<dbReference type="Pfam" id="PF00583">
    <property type="entry name" value="Acetyltransf_1"/>
    <property type="match status" value="1"/>
</dbReference>
<keyword evidence="11" id="KW-0739">Sodium transport</keyword>
<feature type="domain" description="N-acetyltransferase" evidence="13">
    <location>
        <begin position="336"/>
        <end position="387"/>
    </location>
</feature>
<dbReference type="InterPro" id="IPR018422">
    <property type="entry name" value="Cation/H_exchanger_CPA1"/>
</dbReference>
<sequence length="474" mass="51618">MLDSLFPKRCLAHFSNPSLGQNATAPPKDWDCTSARRSLRTLCIGFAIWALLSLTDLALPLSYCLVFGALISPTDPIAVMGVLKSAGAPASIELVISGESLFNDGVSVVLFSLILAMIVSGDAPSVLGASQLLVEEAGGGALVGAVLGYITYRMLKSIDSYQEEVLITLAAVLAGYALASHLHVSSPLAMVVMGLIVGNQGRSHAMSEETEKNLDMFWELTDEILNAVLFVLIGLEVVLIHFSGTLAVTGLAVIVLTLLARLLTVGAPVAVLGKRLLTNVRNTLSALSTSGGHMKIFSRILGLFSRRHCASVVMRPVTLVNERTESQPGHFVFPGTDFVDHIQVDGQRVGQIDYSINPLRDRLYINMIELRPGSQRQGIGSAVLWHLWQLHGLPIVPLYEYTTSEGFWCQARARLGAAGVKIEAQLRGVRQMELEQERWQHLVPEPEHKRLIRELMASPEWPAIKARHDAERNA</sequence>
<dbReference type="PANTHER" id="PTHR10110:SF195">
    <property type="entry name" value="NA(+)_H(+) ANTIPORTER NHAS2"/>
    <property type="match status" value="1"/>
</dbReference>
<evidence type="ECO:0000256" key="10">
    <source>
        <dbReference type="ARBA" id="ARBA00023136"/>
    </source>
</evidence>
<dbReference type="InterPro" id="IPR000182">
    <property type="entry name" value="GNAT_dom"/>
</dbReference>
<keyword evidence="9" id="KW-0406">Ion transport</keyword>
<dbReference type="PANTHER" id="PTHR10110">
    <property type="entry name" value="SODIUM/HYDROGEN EXCHANGER"/>
    <property type="match status" value="1"/>
</dbReference>
<keyword evidence="3" id="KW-0813">Transport</keyword>
<feature type="transmembrane region" description="Helical" evidence="12">
    <location>
        <begin position="224"/>
        <end position="244"/>
    </location>
</feature>
<keyword evidence="8" id="KW-0915">Sodium</keyword>
<evidence type="ECO:0000259" key="14">
    <source>
        <dbReference type="Pfam" id="PF00999"/>
    </source>
</evidence>
<keyword evidence="10 12" id="KW-0472">Membrane</keyword>
<dbReference type="GO" id="GO:0098719">
    <property type="term" value="P:sodium ion import across plasma membrane"/>
    <property type="evidence" value="ECO:0007669"/>
    <property type="project" value="TreeGrafter"/>
</dbReference>
<keyword evidence="6 12" id="KW-0812">Transmembrane</keyword>
<evidence type="ECO:0000256" key="12">
    <source>
        <dbReference type="SAM" id="Phobius"/>
    </source>
</evidence>
<evidence type="ECO:0000313" key="15">
    <source>
        <dbReference type="EMBL" id="QGR26403.1"/>
    </source>
</evidence>
<dbReference type="CDD" id="cd04301">
    <property type="entry name" value="NAT_SF"/>
    <property type="match status" value="1"/>
</dbReference>
<feature type="transmembrane region" description="Helical" evidence="12">
    <location>
        <begin position="46"/>
        <end position="71"/>
    </location>
</feature>
<proteinExistence type="inferred from homology"/>
<accession>A0A650D7K6</accession>
<evidence type="ECO:0000256" key="5">
    <source>
        <dbReference type="ARBA" id="ARBA00022475"/>
    </source>
</evidence>
<dbReference type="GO" id="GO:0016747">
    <property type="term" value="F:acyltransferase activity, transferring groups other than amino-acyl groups"/>
    <property type="evidence" value="ECO:0007669"/>
    <property type="project" value="InterPro"/>
</dbReference>
<feature type="domain" description="Cation/H+ exchanger transmembrane" evidence="14">
    <location>
        <begin position="42"/>
        <end position="273"/>
    </location>
</feature>
<comment type="subcellular location">
    <subcellularLocation>
        <location evidence="1">Cell membrane</location>
        <topology evidence="1">Multi-pass membrane protein</topology>
    </subcellularLocation>
</comment>
<feature type="transmembrane region" description="Helical" evidence="12">
    <location>
        <begin position="108"/>
        <end position="127"/>
    </location>
</feature>
<feature type="transmembrane region" description="Helical" evidence="12">
    <location>
        <begin position="251"/>
        <end position="273"/>
    </location>
</feature>
<keyword evidence="5" id="KW-1003">Cell membrane</keyword>
<comment type="similarity">
    <text evidence="2">Belongs to the monovalent cation:proton antiporter 1 (CPA1) transporter (TC 2.A.36) family.</text>
</comment>
<dbReference type="Gene3D" id="6.10.140.1330">
    <property type="match status" value="1"/>
</dbReference>
<dbReference type="InterPro" id="IPR006153">
    <property type="entry name" value="Cation/H_exchanger_TM"/>
</dbReference>
<evidence type="ECO:0000256" key="9">
    <source>
        <dbReference type="ARBA" id="ARBA00023065"/>
    </source>
</evidence>
<evidence type="ECO:0000256" key="8">
    <source>
        <dbReference type="ARBA" id="ARBA00023053"/>
    </source>
</evidence>
<feature type="transmembrane region" description="Helical" evidence="12">
    <location>
        <begin position="77"/>
        <end position="96"/>
    </location>
</feature>
<dbReference type="GO" id="GO:0005886">
    <property type="term" value="C:plasma membrane"/>
    <property type="evidence" value="ECO:0007669"/>
    <property type="project" value="UniProtKB-SubCell"/>
</dbReference>
<evidence type="ECO:0000259" key="13">
    <source>
        <dbReference type="Pfam" id="PF00583"/>
    </source>
</evidence>
<evidence type="ECO:0000256" key="6">
    <source>
        <dbReference type="ARBA" id="ARBA00022692"/>
    </source>
</evidence>
<feature type="transmembrane region" description="Helical" evidence="12">
    <location>
        <begin position="164"/>
        <end position="184"/>
    </location>
</feature>
<evidence type="ECO:0000256" key="2">
    <source>
        <dbReference type="ARBA" id="ARBA00007367"/>
    </source>
</evidence>
<dbReference type="EMBL" id="MN346705">
    <property type="protein sequence ID" value="QGR26403.1"/>
    <property type="molecule type" value="Genomic_DNA"/>
</dbReference>
<dbReference type="GO" id="GO:0015385">
    <property type="term" value="F:sodium:proton antiporter activity"/>
    <property type="evidence" value="ECO:0007669"/>
    <property type="project" value="InterPro"/>
</dbReference>
<evidence type="ECO:0000256" key="3">
    <source>
        <dbReference type="ARBA" id="ARBA00022448"/>
    </source>
</evidence>
<dbReference type="Pfam" id="PF00999">
    <property type="entry name" value="Na_H_Exchanger"/>
    <property type="match status" value="1"/>
</dbReference>
<feature type="transmembrane region" description="Helical" evidence="12">
    <location>
        <begin position="133"/>
        <end position="152"/>
    </location>
</feature>
<organism evidence="15">
    <name type="scientific">Pseudomonas syringae pv. actinidiae</name>
    <dbReference type="NCBI Taxonomy" id="103796"/>
    <lineage>
        <taxon>Bacteria</taxon>
        <taxon>Pseudomonadati</taxon>
        <taxon>Pseudomonadota</taxon>
        <taxon>Gammaproteobacteria</taxon>
        <taxon>Pseudomonadales</taxon>
        <taxon>Pseudomonadaceae</taxon>
        <taxon>Pseudomonas</taxon>
        <taxon>Pseudomonas syringae</taxon>
    </lineage>
</organism>
<evidence type="ECO:0000256" key="1">
    <source>
        <dbReference type="ARBA" id="ARBA00004651"/>
    </source>
</evidence>
<protein>
    <submittedName>
        <fullName evidence="15">Na+/H+ antiporter NhaP</fullName>
    </submittedName>
</protein>
<dbReference type="SUPFAM" id="SSF55729">
    <property type="entry name" value="Acyl-CoA N-acyltransferases (Nat)"/>
    <property type="match status" value="1"/>
</dbReference>
<reference evidence="15" key="1">
    <citation type="submission" date="2019-08" db="EMBL/GenBank/DDBJ databases">
        <title>Genomic analyses of Pseudomonas syringae pv. actinidiae isolated in Korea suggest the transfer of the bacterial pathogen via kiwifruit pollen.</title>
        <authorList>
            <person name="Kim G.H."/>
            <person name="Lee Y.S."/>
            <person name="Yung J.S."/>
            <person name="Koh Y.J."/>
            <person name="Poulter R.T.M."/>
            <person name="Butler M.I."/>
        </authorList>
    </citation>
    <scope>NUCLEOTIDE SEQUENCE</scope>
    <source>
        <strain evidence="15">KKB1531</strain>
    </source>
</reference>
<evidence type="ECO:0000256" key="11">
    <source>
        <dbReference type="ARBA" id="ARBA00023201"/>
    </source>
</evidence>